<keyword evidence="1" id="KW-0175">Coiled coil</keyword>
<reference evidence="4" key="1">
    <citation type="journal article" date="2021" name="PeerJ">
        <title>Extensive microbial diversity within the chicken gut microbiome revealed by metagenomics and culture.</title>
        <authorList>
            <person name="Gilroy R."/>
            <person name="Ravi A."/>
            <person name="Getino M."/>
            <person name="Pursley I."/>
            <person name="Horton D.L."/>
            <person name="Alikhan N.F."/>
            <person name="Baker D."/>
            <person name="Gharbi K."/>
            <person name="Hall N."/>
            <person name="Watson M."/>
            <person name="Adriaenssens E.M."/>
            <person name="Foster-Nyarko E."/>
            <person name="Jarju S."/>
            <person name="Secka A."/>
            <person name="Antonio M."/>
            <person name="Oren A."/>
            <person name="Chaudhuri R.R."/>
            <person name="La Ragione R."/>
            <person name="Hildebrand F."/>
            <person name="Pallen M.J."/>
        </authorList>
    </citation>
    <scope>NUCLEOTIDE SEQUENCE</scope>
    <source>
        <strain evidence="4">1068</strain>
    </source>
</reference>
<dbReference type="EMBL" id="DXBG01000080">
    <property type="protein sequence ID" value="HIZ64937.1"/>
    <property type="molecule type" value="Genomic_DNA"/>
</dbReference>
<dbReference type="Pfam" id="PF02371">
    <property type="entry name" value="Transposase_20"/>
    <property type="match status" value="1"/>
</dbReference>
<sequence length="392" mass="44507">MIYVGIDVAKDKHDCFITNSDGEVLFKPFTISNNREGFETLFQRIEAVSDDLIKVKVGLEATGHYSYNLLGFLLDKGLTTFVINPLHTNLYRKSLSLRKTKTDKVDSRTIATMMMSDMNLKSYSDTSYHNEELKSLTRYRFDKVKERAKLKSSVSRLVNILFPELEKLVPTLHMASVYALLSEFPGASHIAAAHLTRLSNLLSESSKGHYDRDNAILFREAARNSIGSVMPAKSLELKHTIRLIQELTSEIDEIEAAIKRIMDEEIQSPILTIPGISYRMGAMILAEIGDFSRFDSADKLLAYAGMSPSTYQSGQLDNCYSHMEKRGSRYLRYALYNATKYVCHWDETFGAYLEKKREEGKHYNVALSHATKKLVRLIFAMEKSGKAYIPVT</sequence>
<dbReference type="Pfam" id="PF01548">
    <property type="entry name" value="DEDD_Tnp_IS110"/>
    <property type="match status" value="1"/>
</dbReference>
<evidence type="ECO:0000256" key="1">
    <source>
        <dbReference type="SAM" id="Coils"/>
    </source>
</evidence>
<dbReference type="GO" id="GO:0006313">
    <property type="term" value="P:DNA transposition"/>
    <property type="evidence" value="ECO:0007669"/>
    <property type="project" value="InterPro"/>
</dbReference>
<evidence type="ECO:0000259" key="2">
    <source>
        <dbReference type="Pfam" id="PF01548"/>
    </source>
</evidence>
<dbReference type="GO" id="GO:0003677">
    <property type="term" value="F:DNA binding"/>
    <property type="evidence" value="ECO:0007669"/>
    <property type="project" value="InterPro"/>
</dbReference>
<organism evidence="4 5">
    <name type="scientific">Candidatus Blautia pullicola</name>
    <dbReference type="NCBI Taxonomy" id="2838498"/>
    <lineage>
        <taxon>Bacteria</taxon>
        <taxon>Bacillati</taxon>
        <taxon>Bacillota</taxon>
        <taxon>Clostridia</taxon>
        <taxon>Lachnospirales</taxon>
        <taxon>Lachnospiraceae</taxon>
        <taxon>Blautia</taxon>
    </lineage>
</organism>
<evidence type="ECO:0000259" key="3">
    <source>
        <dbReference type="Pfam" id="PF02371"/>
    </source>
</evidence>
<evidence type="ECO:0000313" key="5">
    <source>
        <dbReference type="Proteomes" id="UP000824056"/>
    </source>
</evidence>
<name>A0A9D2FQP8_9FIRM</name>
<protein>
    <submittedName>
        <fullName evidence="4">IS110 family transposase</fullName>
    </submittedName>
</protein>
<reference evidence="4" key="2">
    <citation type="submission" date="2021-04" db="EMBL/GenBank/DDBJ databases">
        <authorList>
            <person name="Gilroy R."/>
        </authorList>
    </citation>
    <scope>NUCLEOTIDE SEQUENCE</scope>
    <source>
        <strain evidence="4">1068</strain>
    </source>
</reference>
<dbReference type="PANTHER" id="PTHR33055:SF15">
    <property type="entry name" value="TRANSPOSASE-RELATED"/>
    <property type="match status" value="1"/>
</dbReference>
<gene>
    <name evidence="4" type="ORF">H9809_03395</name>
</gene>
<dbReference type="Proteomes" id="UP000824056">
    <property type="component" value="Unassembled WGS sequence"/>
</dbReference>
<dbReference type="NCBIfam" id="NF033542">
    <property type="entry name" value="transpos_IS110"/>
    <property type="match status" value="1"/>
</dbReference>
<feature type="domain" description="Transposase IS116/IS110/IS902 C-terminal" evidence="3">
    <location>
        <begin position="270"/>
        <end position="352"/>
    </location>
</feature>
<dbReference type="InterPro" id="IPR003346">
    <property type="entry name" value="Transposase_20"/>
</dbReference>
<dbReference type="InterPro" id="IPR047650">
    <property type="entry name" value="Transpos_IS110"/>
</dbReference>
<feature type="coiled-coil region" evidence="1">
    <location>
        <begin position="237"/>
        <end position="264"/>
    </location>
</feature>
<feature type="domain" description="Transposase IS110-like N-terminal" evidence="2">
    <location>
        <begin position="4"/>
        <end position="163"/>
    </location>
</feature>
<dbReference type="PANTHER" id="PTHR33055">
    <property type="entry name" value="TRANSPOSASE FOR INSERTION SEQUENCE ELEMENT IS1111A"/>
    <property type="match status" value="1"/>
</dbReference>
<dbReference type="GO" id="GO:0004803">
    <property type="term" value="F:transposase activity"/>
    <property type="evidence" value="ECO:0007669"/>
    <property type="project" value="InterPro"/>
</dbReference>
<accession>A0A9D2FQP8</accession>
<evidence type="ECO:0000313" key="4">
    <source>
        <dbReference type="EMBL" id="HIZ64937.1"/>
    </source>
</evidence>
<comment type="caution">
    <text evidence="4">The sequence shown here is derived from an EMBL/GenBank/DDBJ whole genome shotgun (WGS) entry which is preliminary data.</text>
</comment>
<dbReference type="InterPro" id="IPR002525">
    <property type="entry name" value="Transp_IS110-like_N"/>
</dbReference>
<proteinExistence type="predicted"/>
<dbReference type="AlphaFoldDB" id="A0A9D2FQP8"/>